<organism evidence="12 13">
    <name type="scientific">Allomyces macrogynus (strain ATCC 38327)</name>
    <name type="common">Allomyces javanicus var. macrogynus</name>
    <dbReference type="NCBI Taxonomy" id="578462"/>
    <lineage>
        <taxon>Eukaryota</taxon>
        <taxon>Fungi</taxon>
        <taxon>Fungi incertae sedis</taxon>
        <taxon>Blastocladiomycota</taxon>
        <taxon>Blastocladiomycetes</taxon>
        <taxon>Blastocladiales</taxon>
        <taxon>Blastocladiaceae</taxon>
        <taxon>Allomyces</taxon>
    </lineage>
</organism>
<evidence type="ECO:0000256" key="2">
    <source>
        <dbReference type="ARBA" id="ARBA00008520"/>
    </source>
</evidence>
<dbReference type="InterPro" id="IPR017978">
    <property type="entry name" value="GPCR_3_C"/>
</dbReference>
<feature type="signal peptide" evidence="10">
    <location>
        <begin position="1"/>
        <end position="17"/>
    </location>
</feature>
<evidence type="ECO:0000256" key="9">
    <source>
        <dbReference type="SAM" id="Phobius"/>
    </source>
</evidence>
<keyword evidence="5 10" id="KW-0732">Signal</keyword>
<dbReference type="PANTHER" id="PTHR43649">
    <property type="entry name" value="ARABINOSE-BINDING PROTEIN-RELATED"/>
    <property type="match status" value="1"/>
</dbReference>
<feature type="region of interest" description="Disordered" evidence="8">
    <location>
        <begin position="809"/>
        <end position="836"/>
    </location>
</feature>
<dbReference type="Gene3D" id="3.40.190.10">
    <property type="entry name" value="Periplasmic binding protein-like II"/>
    <property type="match status" value="2"/>
</dbReference>
<feature type="transmembrane region" description="Helical" evidence="9">
    <location>
        <begin position="487"/>
        <end position="508"/>
    </location>
</feature>
<evidence type="ECO:0000256" key="8">
    <source>
        <dbReference type="SAM" id="MobiDB-lite"/>
    </source>
</evidence>
<comment type="subcellular location">
    <subcellularLocation>
        <location evidence="1">Membrane</location>
        <topology evidence="1">Multi-pass membrane protein</topology>
    </subcellularLocation>
</comment>
<dbReference type="GO" id="GO:0004930">
    <property type="term" value="F:G protein-coupled receptor activity"/>
    <property type="evidence" value="ECO:0007669"/>
    <property type="project" value="InterPro"/>
</dbReference>
<keyword evidence="4 9" id="KW-0812">Transmembrane</keyword>
<feature type="transmembrane region" description="Helical" evidence="9">
    <location>
        <begin position="605"/>
        <end position="631"/>
    </location>
</feature>
<feature type="transmembrane region" description="Helical" evidence="9">
    <location>
        <begin position="559"/>
        <end position="581"/>
    </location>
</feature>
<sequence>MIISLLFLLLVWPPPLAVGPILAAGAVDETFVQVIMQPLVSVFENLDFILNYTAMVNAWSGRTGIPVVVLWPEKSIFTTNDLSGMITIMAQQHSKTWDLIGMDNIWPAVFAEPLLHPLDGVMSSASIARHAPSSLDAGTVNDTLYAVPLYSDGGALFYRSDLLTKYGFAQPPTTWDHMELMLSTILAGERTTNPSLTGFITQLSSYEGLTCNVAEWLASANLTMFLNSTSELSITSPAAQATAAGLLSRFRRWIDLGLIPPASLLYRESESSNAFMQGKTVFMRIWSRYATFLRSRGVNFTWGVAPLPGESEDLVGASTFGAALLGINKYTANVTRAALVAEFLSGIESQRMFTTAFGLRPTIPELYQDPDVNRIYDSALLSSTRITNRPASFCNDHYLTVSDVIYSRVNQVLAGFADAQSTIASINIAIADLLGIDHFGSPQNLPWYTLPSIVVETIVAVLVAIILVLAVLLVHHRDAASARRVPTEFLVGVLVGSMLGALAPLTYVGTPTLLMCEMRVILLGFGFTITASCMAAQDFRVYLIVSSPLRRVASDVNRILWQSLIAAWVLEGALVGLWLGLDPLVPVDVKVDHTWRYTNCASKSYAFQVAMLTAQTFLCCCLIGICIWLAVRNRGVSPKANTSGEAMSLASYLIAVGAGGTLIILCVTNPGPLPQMLVMATAVAFVVLSVLWAYLVMQLRGSHTVEDSSWMGTTIHASSSVLSAGLDSSTGDLSGLHGVAVAHMSEAHILVVRMPPQGLILSLRKIASVSSCCPGTFSFTATFAAGLLEVYTRSEADLKEWHERLAHAAAASNPTATASPNLLGQQNGTPAAARGGVPATDLLANTTLSMQVATAFEQPPTCVRSLSD</sequence>
<dbReference type="GO" id="GO:0016020">
    <property type="term" value="C:membrane"/>
    <property type="evidence" value="ECO:0007669"/>
    <property type="project" value="UniProtKB-SubCell"/>
</dbReference>
<evidence type="ECO:0000313" key="12">
    <source>
        <dbReference type="EMBL" id="KNE60532.1"/>
    </source>
</evidence>
<dbReference type="SUPFAM" id="SSF53850">
    <property type="entry name" value="Periplasmic binding protein-like II"/>
    <property type="match status" value="1"/>
</dbReference>
<accession>A0A0L0SDM3</accession>
<feature type="transmembrane region" description="Helical" evidence="9">
    <location>
        <begin position="453"/>
        <end position="475"/>
    </location>
</feature>
<name>A0A0L0SDM3_ALLM3</name>
<dbReference type="VEuPathDB" id="FungiDB:AMAG_05913"/>
<dbReference type="Proteomes" id="UP000054350">
    <property type="component" value="Unassembled WGS sequence"/>
</dbReference>
<evidence type="ECO:0000256" key="5">
    <source>
        <dbReference type="ARBA" id="ARBA00022729"/>
    </source>
</evidence>
<dbReference type="Pfam" id="PF13416">
    <property type="entry name" value="SBP_bac_8"/>
    <property type="match status" value="1"/>
</dbReference>
<evidence type="ECO:0000256" key="6">
    <source>
        <dbReference type="ARBA" id="ARBA00022989"/>
    </source>
</evidence>
<evidence type="ECO:0000256" key="1">
    <source>
        <dbReference type="ARBA" id="ARBA00004141"/>
    </source>
</evidence>
<protein>
    <recommendedName>
        <fullName evidence="11">G-protein coupled receptors family 3 profile domain-containing protein</fullName>
    </recommendedName>
</protein>
<dbReference type="OrthoDB" id="2157358at2759"/>
<dbReference type="PANTHER" id="PTHR43649:SF34">
    <property type="entry name" value="ABC TRANSPORTER PERIPLASMIC-BINDING PROTEIN YCJN-RELATED"/>
    <property type="match status" value="1"/>
</dbReference>
<reference evidence="13" key="2">
    <citation type="submission" date="2009-11" db="EMBL/GenBank/DDBJ databases">
        <title>The Genome Sequence of Allomyces macrogynus strain ATCC 38327.</title>
        <authorList>
            <consortium name="The Broad Institute Genome Sequencing Platform"/>
            <person name="Russ C."/>
            <person name="Cuomo C."/>
            <person name="Shea T."/>
            <person name="Young S.K."/>
            <person name="Zeng Q."/>
            <person name="Koehrsen M."/>
            <person name="Haas B."/>
            <person name="Borodovsky M."/>
            <person name="Guigo R."/>
            <person name="Alvarado L."/>
            <person name="Berlin A."/>
            <person name="Borenstein D."/>
            <person name="Chen Z."/>
            <person name="Engels R."/>
            <person name="Freedman E."/>
            <person name="Gellesch M."/>
            <person name="Goldberg J."/>
            <person name="Griggs A."/>
            <person name="Gujja S."/>
            <person name="Heiman D."/>
            <person name="Hepburn T."/>
            <person name="Howarth C."/>
            <person name="Jen D."/>
            <person name="Larson L."/>
            <person name="Lewis B."/>
            <person name="Mehta T."/>
            <person name="Park D."/>
            <person name="Pearson M."/>
            <person name="Roberts A."/>
            <person name="Saif S."/>
            <person name="Shenoy N."/>
            <person name="Sisk P."/>
            <person name="Stolte C."/>
            <person name="Sykes S."/>
            <person name="Walk T."/>
            <person name="White J."/>
            <person name="Yandava C."/>
            <person name="Burger G."/>
            <person name="Gray M.W."/>
            <person name="Holland P.W.H."/>
            <person name="King N."/>
            <person name="Lang F.B.F."/>
            <person name="Roger A.J."/>
            <person name="Ruiz-Trillo I."/>
            <person name="Lander E."/>
            <person name="Nusbaum C."/>
        </authorList>
    </citation>
    <scope>NUCLEOTIDE SEQUENCE [LARGE SCALE GENOMIC DNA]</scope>
    <source>
        <strain evidence="13">ATCC 38327</strain>
    </source>
</reference>
<dbReference type="Pfam" id="PF00003">
    <property type="entry name" value="7tm_3"/>
    <property type="match status" value="1"/>
</dbReference>
<feature type="domain" description="G-protein coupled receptors family 3 profile" evidence="11">
    <location>
        <begin position="451"/>
        <end position="722"/>
    </location>
</feature>
<reference evidence="12 13" key="1">
    <citation type="submission" date="2009-11" db="EMBL/GenBank/DDBJ databases">
        <title>Annotation of Allomyces macrogynus ATCC 38327.</title>
        <authorList>
            <consortium name="The Broad Institute Genome Sequencing Platform"/>
            <person name="Russ C."/>
            <person name="Cuomo C."/>
            <person name="Burger G."/>
            <person name="Gray M.W."/>
            <person name="Holland P.W.H."/>
            <person name="King N."/>
            <person name="Lang F.B.F."/>
            <person name="Roger A.J."/>
            <person name="Ruiz-Trillo I."/>
            <person name="Young S.K."/>
            <person name="Zeng Q."/>
            <person name="Gargeya S."/>
            <person name="Fitzgerald M."/>
            <person name="Haas B."/>
            <person name="Abouelleil A."/>
            <person name="Alvarado L."/>
            <person name="Arachchi H.M."/>
            <person name="Berlin A."/>
            <person name="Chapman S.B."/>
            <person name="Gearin G."/>
            <person name="Goldberg J."/>
            <person name="Griggs A."/>
            <person name="Gujja S."/>
            <person name="Hansen M."/>
            <person name="Heiman D."/>
            <person name="Howarth C."/>
            <person name="Larimer J."/>
            <person name="Lui A."/>
            <person name="MacDonald P.J.P."/>
            <person name="McCowen C."/>
            <person name="Montmayeur A."/>
            <person name="Murphy C."/>
            <person name="Neiman D."/>
            <person name="Pearson M."/>
            <person name="Priest M."/>
            <person name="Roberts A."/>
            <person name="Saif S."/>
            <person name="Shea T."/>
            <person name="Sisk P."/>
            <person name="Stolte C."/>
            <person name="Sykes S."/>
            <person name="Wortman J."/>
            <person name="Nusbaum C."/>
            <person name="Birren B."/>
        </authorList>
    </citation>
    <scope>NUCLEOTIDE SEQUENCE [LARGE SCALE GENOMIC DNA]</scope>
    <source>
        <strain evidence="12 13">ATCC 38327</strain>
    </source>
</reference>
<dbReference type="PROSITE" id="PS50259">
    <property type="entry name" value="G_PROTEIN_RECEP_F3_4"/>
    <property type="match status" value="1"/>
</dbReference>
<evidence type="ECO:0000256" key="10">
    <source>
        <dbReference type="SAM" id="SignalP"/>
    </source>
</evidence>
<dbReference type="EMBL" id="GG745336">
    <property type="protein sequence ID" value="KNE60532.1"/>
    <property type="molecule type" value="Genomic_DNA"/>
</dbReference>
<dbReference type="OMA" id="EWHERLA"/>
<keyword evidence="6 9" id="KW-1133">Transmembrane helix</keyword>
<evidence type="ECO:0000256" key="7">
    <source>
        <dbReference type="ARBA" id="ARBA00023136"/>
    </source>
</evidence>
<comment type="similarity">
    <text evidence="2">Belongs to the bacterial solute-binding protein 1 family.</text>
</comment>
<proteinExistence type="inferred from homology"/>
<evidence type="ECO:0000256" key="3">
    <source>
        <dbReference type="ARBA" id="ARBA00022448"/>
    </source>
</evidence>
<dbReference type="InterPro" id="IPR006059">
    <property type="entry name" value="SBP"/>
</dbReference>
<feature type="transmembrane region" description="Helical" evidence="9">
    <location>
        <begin position="520"/>
        <end position="539"/>
    </location>
</feature>
<feature type="transmembrane region" description="Helical" evidence="9">
    <location>
        <begin position="676"/>
        <end position="696"/>
    </location>
</feature>
<keyword evidence="13" id="KW-1185">Reference proteome</keyword>
<dbReference type="InterPro" id="IPR050490">
    <property type="entry name" value="Bact_solute-bd_prot1"/>
</dbReference>
<feature type="transmembrane region" description="Helical" evidence="9">
    <location>
        <begin position="652"/>
        <end position="670"/>
    </location>
</feature>
<feature type="compositionally biased region" description="Low complexity" evidence="8">
    <location>
        <begin position="809"/>
        <end position="821"/>
    </location>
</feature>
<gene>
    <name evidence="12" type="ORF">AMAG_05913</name>
</gene>
<dbReference type="STRING" id="578462.A0A0L0SDM3"/>
<keyword evidence="3" id="KW-0813">Transport</keyword>
<keyword evidence="7 9" id="KW-0472">Membrane</keyword>
<feature type="chain" id="PRO_5005548059" description="G-protein coupled receptors family 3 profile domain-containing protein" evidence="10">
    <location>
        <begin position="18"/>
        <end position="868"/>
    </location>
</feature>
<evidence type="ECO:0000259" key="11">
    <source>
        <dbReference type="PROSITE" id="PS50259"/>
    </source>
</evidence>
<evidence type="ECO:0000256" key="4">
    <source>
        <dbReference type="ARBA" id="ARBA00022692"/>
    </source>
</evidence>
<evidence type="ECO:0000313" key="13">
    <source>
        <dbReference type="Proteomes" id="UP000054350"/>
    </source>
</evidence>
<dbReference type="AlphaFoldDB" id="A0A0L0SDM3"/>